<proteinExistence type="predicted"/>
<reference evidence="2" key="1">
    <citation type="submission" date="2018-02" db="EMBL/GenBank/DDBJ databases">
        <title>The complete genome of bacterial strain SGAirxxxx.</title>
        <authorList>
            <person name="Schuster S.C."/>
        </authorList>
    </citation>
    <scope>NUCLEOTIDE SEQUENCE [LARGE SCALE GENOMIC DNA]</scope>
    <source>
        <strain evidence="2">SGAir0734</strain>
    </source>
</reference>
<evidence type="ECO:0000313" key="2">
    <source>
        <dbReference type="Proteomes" id="UP000246996"/>
    </source>
</evidence>
<name>A0A1C3D5V5_GEOTH</name>
<dbReference type="AlphaFoldDB" id="A0A1C3D5V5"/>
<accession>A0A1C3D5V5</accession>
<sequence length="87" mass="10115">MRLAEPIVDMALAFIVFGVLVGRWLACRGRLLTSVPDIMRSLFPKDELFFSCYKNYRELASWLLLQIFYRSACKTKSGWRLASSAYR</sequence>
<gene>
    <name evidence="1" type="ORF">C1N76_03345</name>
</gene>
<protein>
    <submittedName>
        <fullName evidence="1">Uncharacterized protein</fullName>
    </submittedName>
</protein>
<dbReference type="EMBL" id="CP027303">
    <property type="protein sequence ID" value="AWO73702.1"/>
    <property type="molecule type" value="Genomic_DNA"/>
</dbReference>
<dbReference type="Proteomes" id="UP000246996">
    <property type="component" value="Chromosome"/>
</dbReference>
<organism evidence="1 2">
    <name type="scientific">Geobacillus thermoleovorans</name>
    <name type="common">Bacillus thermoleovorans</name>
    <dbReference type="NCBI Taxonomy" id="33941"/>
    <lineage>
        <taxon>Bacteria</taxon>
        <taxon>Bacillati</taxon>
        <taxon>Bacillota</taxon>
        <taxon>Bacilli</taxon>
        <taxon>Bacillales</taxon>
        <taxon>Anoxybacillaceae</taxon>
        <taxon>Geobacillus</taxon>
        <taxon>Geobacillus thermoleovorans group</taxon>
    </lineage>
</organism>
<evidence type="ECO:0000313" key="1">
    <source>
        <dbReference type="EMBL" id="AWO73702.1"/>
    </source>
</evidence>